<sequence>MSYVERRTLRMSPAEEAAYLQRHQWGRLATVSPEGEPHVTPVGYVFLAGRIYFHGLVRSRRGRHIAQGSRLCLCVDDGVDDGQGYRERRGVVVYGDVRVLGPEDRDLLARVRDHYAERFFGRTDIHYERRTHAWYELTPDRTTSWDFSKIPRGADRFSD</sequence>
<dbReference type="RefSeq" id="WP_037312107.1">
    <property type="nucleotide sequence ID" value="NZ_FOWS01000001.1"/>
</dbReference>
<dbReference type="InterPro" id="IPR012349">
    <property type="entry name" value="Split_barrel_FMN-bd"/>
</dbReference>
<dbReference type="AlphaFoldDB" id="A0A837D614"/>
<proteinExistence type="predicted"/>
<evidence type="ECO:0000256" key="1">
    <source>
        <dbReference type="ARBA" id="ARBA00023002"/>
    </source>
</evidence>
<dbReference type="GO" id="GO:0005829">
    <property type="term" value="C:cytosol"/>
    <property type="evidence" value="ECO:0007669"/>
    <property type="project" value="TreeGrafter"/>
</dbReference>
<dbReference type="PANTHER" id="PTHR35176">
    <property type="entry name" value="HEME OXYGENASE HI_0854-RELATED"/>
    <property type="match status" value="1"/>
</dbReference>
<evidence type="ECO:0000313" key="4">
    <source>
        <dbReference type="Proteomes" id="UP000030848"/>
    </source>
</evidence>
<dbReference type="GO" id="GO:0016627">
    <property type="term" value="F:oxidoreductase activity, acting on the CH-CH group of donors"/>
    <property type="evidence" value="ECO:0007669"/>
    <property type="project" value="TreeGrafter"/>
</dbReference>
<organism evidence="3 4">
    <name type="scientific">Saccharomonospora viridis</name>
    <dbReference type="NCBI Taxonomy" id="1852"/>
    <lineage>
        <taxon>Bacteria</taxon>
        <taxon>Bacillati</taxon>
        <taxon>Actinomycetota</taxon>
        <taxon>Actinomycetes</taxon>
        <taxon>Pseudonocardiales</taxon>
        <taxon>Pseudonocardiaceae</taxon>
        <taxon>Saccharomonospora</taxon>
    </lineage>
</organism>
<dbReference type="GO" id="GO:0070967">
    <property type="term" value="F:coenzyme F420 binding"/>
    <property type="evidence" value="ECO:0007669"/>
    <property type="project" value="TreeGrafter"/>
</dbReference>
<dbReference type="InterPro" id="IPR052019">
    <property type="entry name" value="F420H2_bilvrd_red/Heme_oxyg"/>
</dbReference>
<feature type="domain" description="Pyridoxamine 5'-phosphate oxidase N-terminal" evidence="2">
    <location>
        <begin position="15"/>
        <end position="145"/>
    </location>
</feature>
<dbReference type="PANTHER" id="PTHR35176:SF6">
    <property type="entry name" value="HEME OXYGENASE HI_0854-RELATED"/>
    <property type="match status" value="1"/>
</dbReference>
<dbReference type="OrthoDB" id="157302at2"/>
<protein>
    <recommendedName>
        <fullName evidence="2">Pyridoxamine 5'-phosphate oxidase N-terminal domain-containing protein</fullName>
    </recommendedName>
</protein>
<keyword evidence="1" id="KW-0560">Oxidoreductase</keyword>
<dbReference type="EMBL" id="JRZE01000006">
    <property type="protein sequence ID" value="KHF43097.1"/>
    <property type="molecule type" value="Genomic_DNA"/>
</dbReference>
<comment type="caution">
    <text evidence="3">The sequence shown here is derived from an EMBL/GenBank/DDBJ whole genome shotgun (WGS) entry which is preliminary data.</text>
</comment>
<reference evidence="3 4" key="1">
    <citation type="submission" date="2014-10" db="EMBL/GenBank/DDBJ databases">
        <title>Genome sequence of Micropolyspora internatus JCM3315.</title>
        <authorList>
            <person name="Shin S.-K."/>
            <person name="Yi H."/>
        </authorList>
    </citation>
    <scope>NUCLEOTIDE SEQUENCE [LARGE SCALE GENOMIC DNA]</scope>
    <source>
        <strain evidence="3 4">JCM 3315</strain>
    </source>
</reference>
<evidence type="ECO:0000259" key="2">
    <source>
        <dbReference type="Pfam" id="PF01243"/>
    </source>
</evidence>
<dbReference type="Gene3D" id="2.30.110.10">
    <property type="entry name" value="Electron Transport, Fmn-binding Protein, Chain A"/>
    <property type="match status" value="1"/>
</dbReference>
<name>A0A837D614_9PSEU</name>
<dbReference type="InterPro" id="IPR011576">
    <property type="entry name" value="Pyridox_Oxase_N"/>
</dbReference>
<dbReference type="SUPFAM" id="SSF50475">
    <property type="entry name" value="FMN-binding split barrel"/>
    <property type="match status" value="1"/>
</dbReference>
<dbReference type="Proteomes" id="UP000030848">
    <property type="component" value="Unassembled WGS sequence"/>
</dbReference>
<gene>
    <name evidence="3" type="ORF">MINT15_32990</name>
</gene>
<evidence type="ECO:0000313" key="3">
    <source>
        <dbReference type="EMBL" id="KHF43097.1"/>
    </source>
</evidence>
<accession>A0A837D614</accession>
<dbReference type="Pfam" id="PF01243">
    <property type="entry name" value="PNPOx_N"/>
    <property type="match status" value="1"/>
</dbReference>